<comment type="subcellular location">
    <subcellularLocation>
        <location evidence="1">Membrane</location>
        <topology evidence="1">Multi-pass membrane protein</topology>
    </subcellularLocation>
</comment>
<feature type="transmembrane region" description="Helical" evidence="5">
    <location>
        <begin position="112"/>
        <end position="133"/>
    </location>
</feature>
<keyword evidence="2 5" id="KW-0812">Transmembrane</keyword>
<reference evidence="6 7" key="1">
    <citation type="submission" date="2024-11" db="EMBL/GenBank/DDBJ databases">
        <title>Chromosome-level genome assembly of the freshwater bivalve Anodonta woodiana.</title>
        <authorList>
            <person name="Chen X."/>
        </authorList>
    </citation>
    <scope>NUCLEOTIDE SEQUENCE [LARGE SCALE GENOMIC DNA]</scope>
    <source>
        <strain evidence="6">MN2024</strain>
        <tissue evidence="6">Gills</tissue>
    </source>
</reference>
<evidence type="ECO:0000256" key="2">
    <source>
        <dbReference type="ARBA" id="ARBA00022692"/>
    </source>
</evidence>
<dbReference type="InterPro" id="IPR011701">
    <property type="entry name" value="MFS"/>
</dbReference>
<dbReference type="Pfam" id="PF07690">
    <property type="entry name" value="MFS_1"/>
    <property type="match status" value="1"/>
</dbReference>
<keyword evidence="4 5" id="KW-0472">Membrane</keyword>
<dbReference type="SUPFAM" id="SSF103473">
    <property type="entry name" value="MFS general substrate transporter"/>
    <property type="match status" value="1"/>
</dbReference>
<dbReference type="AlphaFoldDB" id="A0ABD3UJ24"/>
<organism evidence="6 7">
    <name type="scientific">Sinanodonta woodiana</name>
    <name type="common">Chinese pond mussel</name>
    <name type="synonym">Anodonta woodiana</name>
    <dbReference type="NCBI Taxonomy" id="1069815"/>
    <lineage>
        <taxon>Eukaryota</taxon>
        <taxon>Metazoa</taxon>
        <taxon>Spiralia</taxon>
        <taxon>Lophotrochozoa</taxon>
        <taxon>Mollusca</taxon>
        <taxon>Bivalvia</taxon>
        <taxon>Autobranchia</taxon>
        <taxon>Heteroconchia</taxon>
        <taxon>Palaeoheterodonta</taxon>
        <taxon>Unionida</taxon>
        <taxon>Unionoidea</taxon>
        <taxon>Unionidae</taxon>
        <taxon>Unioninae</taxon>
        <taxon>Sinanodonta</taxon>
    </lineage>
</organism>
<keyword evidence="3 5" id="KW-1133">Transmembrane helix</keyword>
<feature type="transmembrane region" description="Helical" evidence="5">
    <location>
        <begin position="20"/>
        <end position="40"/>
    </location>
</feature>
<feature type="transmembrane region" description="Helical" evidence="5">
    <location>
        <begin position="87"/>
        <end position="106"/>
    </location>
</feature>
<dbReference type="InterPro" id="IPR049680">
    <property type="entry name" value="FLVCR1-2_SLC49-like"/>
</dbReference>
<evidence type="ECO:0000256" key="1">
    <source>
        <dbReference type="ARBA" id="ARBA00004141"/>
    </source>
</evidence>
<feature type="transmembrane region" description="Helical" evidence="5">
    <location>
        <begin position="60"/>
        <end position="80"/>
    </location>
</feature>
<evidence type="ECO:0000256" key="5">
    <source>
        <dbReference type="SAM" id="Phobius"/>
    </source>
</evidence>
<evidence type="ECO:0000256" key="3">
    <source>
        <dbReference type="ARBA" id="ARBA00022989"/>
    </source>
</evidence>
<dbReference type="InterPro" id="IPR036259">
    <property type="entry name" value="MFS_trans_sf"/>
</dbReference>
<dbReference type="Gene3D" id="1.20.1250.20">
    <property type="entry name" value="MFS general substrate transporter like domains"/>
    <property type="match status" value="1"/>
</dbReference>
<gene>
    <name evidence="6" type="ORF">ACJMK2_019188</name>
</gene>
<dbReference type="GO" id="GO:0016020">
    <property type="term" value="C:membrane"/>
    <property type="evidence" value="ECO:0007669"/>
    <property type="project" value="UniProtKB-SubCell"/>
</dbReference>
<feature type="transmembrane region" description="Helical" evidence="5">
    <location>
        <begin position="289"/>
        <end position="310"/>
    </location>
</feature>
<dbReference type="Proteomes" id="UP001634394">
    <property type="component" value="Unassembled WGS sequence"/>
</dbReference>
<name>A0ABD3UJ24_SINWO</name>
<dbReference type="PANTHER" id="PTHR10924:SF27">
    <property type="entry name" value="SOLUTE CARRIER FAMILY 49 MEMBER 4"/>
    <property type="match status" value="1"/>
</dbReference>
<sequence length="370" mass="40386">MSSNDLLLNKTPEQQGWVKWYVLCMLSIESCLQTAVWAMWGPIAQSAKAVYEWEDSTVNLMVNLGNIGTMLFVIPCAYVLDVKGLRISMLGGCFLQAVGNGFRIITTMPAPATWLIGAGQLLNGIGGTVSFVAPTRLSATWFARDHRATSTSVSILFASIGAAMAFVLGPALVTQPPSNFSMAAVPNFTDLGVIRSQIMRLNYLYFGLTTVLFLVVVVYFPDKPHQPPSITAGLKRYEFKEGFFKLIRHKWFWYIAFTFAIPAGVYGSWMSVLDVNLNPLGIRQTEAGWFGFYGSLGGAIAGMIIGSPISTEPSVEAKRRPNSTGPSVESKPGLNWTFSRILTPSLIQLDIQYYPNPSPIATEPSAESGP</sequence>
<evidence type="ECO:0000256" key="4">
    <source>
        <dbReference type="ARBA" id="ARBA00023136"/>
    </source>
</evidence>
<protein>
    <submittedName>
        <fullName evidence="6">Uncharacterized protein</fullName>
    </submittedName>
</protein>
<proteinExistence type="predicted"/>
<evidence type="ECO:0000313" key="6">
    <source>
        <dbReference type="EMBL" id="KAL3848320.1"/>
    </source>
</evidence>
<keyword evidence="7" id="KW-1185">Reference proteome</keyword>
<dbReference type="PANTHER" id="PTHR10924">
    <property type="entry name" value="MAJOR FACILITATOR SUPERFAMILY PROTEIN-RELATED"/>
    <property type="match status" value="1"/>
</dbReference>
<comment type="caution">
    <text evidence="6">The sequence shown here is derived from an EMBL/GenBank/DDBJ whole genome shotgun (WGS) entry which is preliminary data.</text>
</comment>
<feature type="transmembrane region" description="Helical" evidence="5">
    <location>
        <begin position="251"/>
        <end position="269"/>
    </location>
</feature>
<feature type="transmembrane region" description="Helical" evidence="5">
    <location>
        <begin position="203"/>
        <end position="220"/>
    </location>
</feature>
<evidence type="ECO:0000313" key="7">
    <source>
        <dbReference type="Proteomes" id="UP001634394"/>
    </source>
</evidence>
<feature type="transmembrane region" description="Helical" evidence="5">
    <location>
        <begin position="153"/>
        <end position="173"/>
    </location>
</feature>
<accession>A0ABD3UJ24</accession>
<dbReference type="EMBL" id="JBJQND010000016">
    <property type="protein sequence ID" value="KAL3848320.1"/>
    <property type="molecule type" value="Genomic_DNA"/>
</dbReference>